<evidence type="ECO:0000313" key="2">
    <source>
        <dbReference type="Proteomes" id="UP000827556"/>
    </source>
</evidence>
<accession>A0AA49AL45</accession>
<name>A0AA49AL45_9CAUD</name>
<dbReference type="Proteomes" id="UP000827556">
    <property type="component" value="Segment"/>
</dbReference>
<organism evidence="1 2">
    <name type="scientific">Methanoculleus virus Blf4</name>
    <dbReference type="NCBI Taxonomy" id="3070925"/>
    <lineage>
        <taxon>Viruses</taxon>
        <taxon>Duplodnaviria</taxon>
        <taxon>Heunggongvirae</taxon>
        <taxon>Uroviricota</taxon>
        <taxon>Caudoviricetes</taxon>
        <taxon>Pungoviridae</taxon>
        <taxon>Flagovirus</taxon>
        <taxon>Flagovirus limi</taxon>
    </lineage>
</organism>
<reference evidence="2" key="1">
    <citation type="submission" date="2021-05" db="EMBL/GenBank/DDBJ databases">
        <authorList>
            <person name="Kupczok A."/>
            <person name="Weidenbach K."/>
            <person name="Wolf S."/>
            <person name="Fischer M.A."/>
            <person name="Kern T."/>
            <person name="Reetz J."/>
            <person name="Urbanska N."/>
            <person name="Kunzel S."/>
            <person name="Schmitz R.A."/>
            <person name="Rother M."/>
        </authorList>
    </citation>
    <scope>NUCLEOTIDE SEQUENCE [LARGE SCALE GENOMIC DNA]</scope>
</reference>
<dbReference type="EMBL" id="MZ171369">
    <property type="protein sequence ID" value="QXM18656.1"/>
    <property type="molecule type" value="Genomic_DNA"/>
</dbReference>
<protein>
    <submittedName>
        <fullName evidence="1">Uncharacterized protein</fullName>
    </submittedName>
</protein>
<evidence type="ECO:0000313" key="1">
    <source>
        <dbReference type="EMBL" id="QXM18656.1"/>
    </source>
</evidence>
<keyword evidence="2" id="KW-1185">Reference proteome</keyword>
<sequence length="55" mass="6336">MNMRQRNSAKPKLQVYVSREVADRLRDYASNVGVSASFATEMALRAYLNMERVKL</sequence>
<proteinExistence type="predicted"/>